<keyword evidence="1" id="KW-0285">Flavoprotein</keyword>
<dbReference type="Pfam" id="PF02910">
    <property type="entry name" value="Succ_DH_flav_C"/>
    <property type="match status" value="1"/>
</dbReference>
<feature type="domain" description="Fumarate reductase/succinate dehydrogenase flavoprotein-like C-terminal" evidence="5">
    <location>
        <begin position="408"/>
        <end position="511"/>
    </location>
</feature>
<evidence type="ECO:0000256" key="3">
    <source>
        <dbReference type="PIRSR" id="PIRSR630664-50"/>
    </source>
</evidence>
<dbReference type="OrthoDB" id="9806724at2"/>
<organism evidence="6 7">
    <name type="scientific">[Ruminococcus] torques</name>
    <dbReference type="NCBI Taxonomy" id="33039"/>
    <lineage>
        <taxon>Bacteria</taxon>
        <taxon>Bacillati</taxon>
        <taxon>Bacillota</taxon>
        <taxon>Clostridia</taxon>
        <taxon>Lachnospirales</taxon>
        <taxon>Lachnospiraceae</taxon>
        <taxon>Mediterraneibacter</taxon>
    </lineage>
</organism>
<dbReference type="GO" id="GO:0050660">
    <property type="term" value="F:flavin adenine dinucleotide binding"/>
    <property type="evidence" value="ECO:0007669"/>
    <property type="project" value="TreeGrafter"/>
</dbReference>
<dbReference type="InterPro" id="IPR027477">
    <property type="entry name" value="Succ_DH/fumarate_Rdtase_cat_sf"/>
</dbReference>
<dbReference type="PANTHER" id="PTHR11632">
    <property type="entry name" value="SUCCINATE DEHYDROGENASE 2 FLAVOPROTEIN SUBUNIT"/>
    <property type="match status" value="1"/>
</dbReference>
<dbReference type="InterPro" id="IPR003953">
    <property type="entry name" value="FAD-dep_OxRdtase_2_FAD-bd"/>
</dbReference>
<evidence type="ECO:0000313" key="7">
    <source>
        <dbReference type="Proteomes" id="UP000078383"/>
    </source>
</evidence>
<dbReference type="PRINTS" id="PR00368">
    <property type="entry name" value="FADPNR"/>
</dbReference>
<evidence type="ECO:0000313" key="6">
    <source>
        <dbReference type="EMBL" id="CUQ93111.1"/>
    </source>
</evidence>
<dbReference type="EC" id="1.4.3.16" evidence="6"/>
<keyword evidence="2 6" id="KW-0560">Oxidoreductase</keyword>
<dbReference type="GO" id="GO:0008734">
    <property type="term" value="F:L-aspartate oxidase activity"/>
    <property type="evidence" value="ECO:0007669"/>
    <property type="project" value="UniProtKB-EC"/>
</dbReference>
<feature type="domain" description="FAD-dependent oxidoreductase 2 FAD-binding" evidence="4">
    <location>
        <begin position="3"/>
        <end position="287"/>
    </location>
</feature>
<name>A0A175ABG9_9FIRM</name>
<dbReference type="InterPro" id="IPR030664">
    <property type="entry name" value="SdhA/FrdA/AprA"/>
</dbReference>
<dbReference type="GO" id="GO:0033765">
    <property type="term" value="F:steroid dehydrogenase activity, acting on the CH-CH group of donors"/>
    <property type="evidence" value="ECO:0007669"/>
    <property type="project" value="UniProtKB-ARBA"/>
</dbReference>
<gene>
    <name evidence="6" type="primary">nadB_2</name>
    <name evidence="6" type="ORF">ERS852502_02792</name>
</gene>
<evidence type="ECO:0000259" key="4">
    <source>
        <dbReference type="Pfam" id="PF00890"/>
    </source>
</evidence>
<accession>A0A175ABG9</accession>
<feature type="domain" description="FAD-dependent oxidoreductase 2 FAD-binding" evidence="4">
    <location>
        <begin position="299"/>
        <end position="350"/>
    </location>
</feature>
<dbReference type="InterPro" id="IPR036188">
    <property type="entry name" value="FAD/NAD-bd_sf"/>
</dbReference>
<dbReference type="Gene3D" id="3.50.50.60">
    <property type="entry name" value="FAD/NAD(P)-binding domain"/>
    <property type="match status" value="2"/>
</dbReference>
<sequence>MKVLIIGNGIAGMSAAIEAAELEDEVILVSPVQSERTQSVMAAEGINAVVDTAEEDSVVWHANDTLESGCFLEKEEDVRNLCEKAPEHLKWLDEMGVLFDRKEDDTWKVKASGGQSRKRTVYSGNSIGKQIVTAMTQKCLEYEIKGKIEKKIGLYFYSALIRDEKCYGALFYNPESRMLIPVYADAVICATGGMNKLYGKTTGSELNDGYVTGKLFLQGVQLRNLEFIQYYPTTVQRGNKRVIISESVRSEGWRLYYKNRSHSVYFMEEKYGTEGNLMSRDLVAREIAMCPGQVYLETAKESIPVTPAIHFFMGGIKVDGMHQTNIAGLYAVGEAASKYHGANCLGGNSLMTAVHSGRTAAHAVHEGQGQPICEELFVPYIEHEQEKIDRMEQMSEYRGKYSATATLRKLMKIMSYGMDLIRDGEVLQDSIYALDSSLNELRTFPIDPMVSVYENYRLYPMAVLGKATLMSAVERRESRGAHFRKDFPGEKSEFMKCSVAEFKDEKIRIYFEQESGEKGGAVR</sequence>
<dbReference type="GO" id="GO:0000104">
    <property type="term" value="F:succinate dehydrogenase activity"/>
    <property type="evidence" value="ECO:0007669"/>
    <property type="project" value="TreeGrafter"/>
</dbReference>
<dbReference type="GO" id="GO:0009055">
    <property type="term" value="F:electron transfer activity"/>
    <property type="evidence" value="ECO:0007669"/>
    <property type="project" value="TreeGrafter"/>
</dbReference>
<dbReference type="InterPro" id="IPR037099">
    <property type="entry name" value="Fum_R/Succ_DH_flav-like_C_sf"/>
</dbReference>
<evidence type="ECO:0000256" key="2">
    <source>
        <dbReference type="ARBA" id="ARBA00023002"/>
    </source>
</evidence>
<dbReference type="EMBL" id="CZBX01000020">
    <property type="protein sequence ID" value="CUQ93111.1"/>
    <property type="molecule type" value="Genomic_DNA"/>
</dbReference>
<dbReference type="Proteomes" id="UP000078383">
    <property type="component" value="Unassembled WGS sequence"/>
</dbReference>
<feature type="active site" description="Proton acceptor" evidence="3">
    <location>
        <position position="280"/>
    </location>
</feature>
<evidence type="ECO:0000256" key="1">
    <source>
        <dbReference type="ARBA" id="ARBA00022630"/>
    </source>
</evidence>
<dbReference type="Gene3D" id="1.20.58.100">
    <property type="entry name" value="Fumarate reductase/succinate dehydrogenase flavoprotein-like, C-terminal domain"/>
    <property type="match status" value="1"/>
</dbReference>
<protein>
    <submittedName>
        <fullName evidence="6">L-aspartate oxidase</fullName>
        <ecNumber evidence="6">1.4.3.16</ecNumber>
    </submittedName>
</protein>
<dbReference type="AlphaFoldDB" id="A0A175ABG9"/>
<evidence type="ECO:0000259" key="5">
    <source>
        <dbReference type="Pfam" id="PF02910"/>
    </source>
</evidence>
<dbReference type="GO" id="GO:0009061">
    <property type="term" value="P:anaerobic respiration"/>
    <property type="evidence" value="ECO:0007669"/>
    <property type="project" value="TreeGrafter"/>
</dbReference>
<dbReference type="InterPro" id="IPR015939">
    <property type="entry name" value="Fum_Rdtase/Succ_DH_flav-like_C"/>
</dbReference>
<reference evidence="6 7" key="1">
    <citation type="submission" date="2015-09" db="EMBL/GenBank/DDBJ databases">
        <authorList>
            <consortium name="Pathogen Informatics"/>
        </authorList>
    </citation>
    <scope>NUCLEOTIDE SEQUENCE [LARGE SCALE GENOMIC DNA]</scope>
    <source>
        <strain evidence="6 7">2789STDY5834889</strain>
    </source>
</reference>
<dbReference type="GO" id="GO:0005886">
    <property type="term" value="C:plasma membrane"/>
    <property type="evidence" value="ECO:0007669"/>
    <property type="project" value="TreeGrafter"/>
</dbReference>
<proteinExistence type="predicted"/>
<dbReference type="SUPFAM" id="SSF56425">
    <property type="entry name" value="Succinate dehydrogenase/fumarate reductase flavoprotein, catalytic domain"/>
    <property type="match status" value="1"/>
</dbReference>
<dbReference type="PANTHER" id="PTHR11632:SF53">
    <property type="entry name" value="SUCCINATE DEHYDROGENASE FLAVOPROTEIN SUBUNIT"/>
    <property type="match status" value="1"/>
</dbReference>
<dbReference type="Pfam" id="PF00890">
    <property type="entry name" value="FAD_binding_2"/>
    <property type="match status" value="2"/>
</dbReference>
<dbReference type="SUPFAM" id="SSF51905">
    <property type="entry name" value="FAD/NAD(P)-binding domain"/>
    <property type="match status" value="1"/>
</dbReference>
<dbReference type="RefSeq" id="WP_055173543.1">
    <property type="nucleotide sequence ID" value="NZ_CZBX01000020.1"/>
</dbReference>
<dbReference type="Gene3D" id="3.90.700.10">
    <property type="entry name" value="Succinate dehydrogenase/fumarate reductase flavoprotein, catalytic domain"/>
    <property type="match status" value="2"/>
</dbReference>
<dbReference type="SUPFAM" id="SSF46977">
    <property type="entry name" value="Succinate dehydrogenase/fumarate reductase flavoprotein C-terminal domain"/>
    <property type="match status" value="1"/>
</dbReference>